<evidence type="ECO:0000313" key="3">
    <source>
        <dbReference type="Proteomes" id="UP000289482"/>
    </source>
</evidence>
<dbReference type="EMBL" id="SDIF01000014">
    <property type="protein sequence ID" value="RXS68870.1"/>
    <property type="molecule type" value="Genomic_DNA"/>
</dbReference>
<dbReference type="Proteomes" id="UP000289482">
    <property type="component" value="Unassembled WGS sequence"/>
</dbReference>
<protein>
    <submittedName>
        <fullName evidence="2">DUF1203 domain-containing protein</fullName>
    </submittedName>
</protein>
<accession>A0A4Q1R6G4</accession>
<organism evidence="2 3">
    <name type="scientific">Streptomyces sioyaensis</name>
    <dbReference type="NCBI Taxonomy" id="67364"/>
    <lineage>
        <taxon>Bacteria</taxon>
        <taxon>Bacillati</taxon>
        <taxon>Actinomycetota</taxon>
        <taxon>Actinomycetes</taxon>
        <taxon>Kitasatosporales</taxon>
        <taxon>Streptomycetaceae</taxon>
        <taxon>Streptomyces</taxon>
    </lineage>
</organism>
<feature type="compositionally biased region" description="Basic and acidic residues" evidence="1">
    <location>
        <begin position="15"/>
        <end position="25"/>
    </location>
</feature>
<evidence type="ECO:0000313" key="2">
    <source>
        <dbReference type="EMBL" id="RXS68870.1"/>
    </source>
</evidence>
<keyword evidence="3" id="KW-1185">Reference proteome</keyword>
<feature type="compositionally biased region" description="Pro residues" evidence="1">
    <location>
        <begin position="1"/>
        <end position="11"/>
    </location>
</feature>
<dbReference type="AlphaFoldDB" id="A0A4Q1R6G4"/>
<dbReference type="Pfam" id="PF06718">
    <property type="entry name" value="DUF1203"/>
    <property type="match status" value="1"/>
</dbReference>
<comment type="caution">
    <text evidence="2">The sequence shown here is derived from an EMBL/GenBank/DDBJ whole genome shotgun (WGS) entry which is preliminary data.</text>
</comment>
<dbReference type="RefSeq" id="WP_129246397.1">
    <property type="nucleotide sequence ID" value="NZ_JABZEL010000002.1"/>
</dbReference>
<dbReference type="PIRSF" id="PIRSF034110">
    <property type="entry name" value="DUF1203"/>
    <property type="match status" value="1"/>
</dbReference>
<evidence type="ECO:0000256" key="1">
    <source>
        <dbReference type="SAM" id="MobiDB-lite"/>
    </source>
</evidence>
<dbReference type="GeneID" id="95777903"/>
<feature type="region of interest" description="Disordered" evidence="1">
    <location>
        <begin position="1"/>
        <end position="33"/>
    </location>
</feature>
<proteinExistence type="predicted"/>
<reference evidence="2 3" key="1">
    <citation type="submission" date="2019-01" db="EMBL/GenBank/DDBJ databases">
        <title>Draft genome sequences of the type strain Streptomyces sioyaensis DSM 40032 and its novel strain, TM32, a thermotolerant antibiotics-producing actinobacterium.</title>
        <authorList>
            <person name="Nakaew N."/>
            <person name="Lumyong S."/>
            <person name="Sloan W.T."/>
            <person name="Sungthong R."/>
        </authorList>
    </citation>
    <scope>NUCLEOTIDE SEQUENCE [LARGE SCALE GENOMIC DNA]</scope>
    <source>
        <strain evidence="2 3">DSM 40032</strain>
    </source>
</reference>
<gene>
    <name evidence="2" type="ORF">EST54_07775</name>
</gene>
<sequence length="175" mass="18638">MPTYTPLPIPPTALKELRDTDDAGRPAEPFTARTDGVPLDCVGSLLRCCLRDIRAGEPVALVSYAPLRRWAAATGARPGAYDETGPVFIHAADCAGPDATATGEGYPAGRPGGLRTVRRYDADGHIAGGRLLEIPEEAAAGFDAAFDEAFADPQVVLVHVRAVEYGCYLYEVRRP</sequence>
<name>A0A4Q1R6G4_9ACTN</name>
<dbReference type="InterPro" id="IPR009593">
    <property type="entry name" value="DUF1203"/>
</dbReference>